<accession>A0A1R1XD72</accession>
<comment type="caution">
    <text evidence="1">The sequence shown here is derived from an EMBL/GenBank/DDBJ whole genome shotgun (WGS) entry which is preliminary data.</text>
</comment>
<sequence>MNIYAATIRSLYHSSRSDLETTPSIHGADFIENEPTIEGCTPQMVAETVTENNDDENIQEGFLGTASFALTPIHPKSIQKLIQLLCNSDSAFLWTTGKLKPILFYSFIYC</sequence>
<keyword evidence="2" id="KW-1185">Reference proteome</keyword>
<name>A0A1R1XD72_9FUNG</name>
<gene>
    <name evidence="1" type="ORF">AYI70_g9019</name>
</gene>
<evidence type="ECO:0000313" key="2">
    <source>
        <dbReference type="Proteomes" id="UP000187283"/>
    </source>
</evidence>
<organism evidence="1 2">
    <name type="scientific">Smittium culicis</name>
    <dbReference type="NCBI Taxonomy" id="133412"/>
    <lineage>
        <taxon>Eukaryota</taxon>
        <taxon>Fungi</taxon>
        <taxon>Fungi incertae sedis</taxon>
        <taxon>Zoopagomycota</taxon>
        <taxon>Kickxellomycotina</taxon>
        <taxon>Harpellomycetes</taxon>
        <taxon>Harpellales</taxon>
        <taxon>Legeriomycetaceae</taxon>
        <taxon>Smittium</taxon>
    </lineage>
</organism>
<dbReference type="Proteomes" id="UP000187283">
    <property type="component" value="Unassembled WGS sequence"/>
</dbReference>
<dbReference type="EMBL" id="LSSN01003900">
    <property type="protein sequence ID" value="OMJ12580.1"/>
    <property type="molecule type" value="Genomic_DNA"/>
</dbReference>
<evidence type="ECO:0000313" key="1">
    <source>
        <dbReference type="EMBL" id="OMJ12580.1"/>
    </source>
</evidence>
<protein>
    <submittedName>
        <fullName evidence="1">Uncharacterized protein</fullName>
    </submittedName>
</protein>
<dbReference type="AlphaFoldDB" id="A0A1R1XD72"/>
<reference evidence="1 2" key="1">
    <citation type="submission" date="2017-01" db="EMBL/GenBank/DDBJ databases">
        <authorList>
            <person name="Mah S.A."/>
            <person name="Swanson W.J."/>
            <person name="Moy G.W."/>
            <person name="Vacquier V.D."/>
        </authorList>
    </citation>
    <scope>NUCLEOTIDE SEQUENCE [LARGE SCALE GENOMIC DNA]</scope>
    <source>
        <strain evidence="1 2">GSMNP</strain>
    </source>
</reference>
<proteinExistence type="predicted"/>